<evidence type="ECO:0000256" key="5">
    <source>
        <dbReference type="ARBA" id="ARBA00022786"/>
    </source>
</evidence>
<evidence type="ECO:0000256" key="4">
    <source>
        <dbReference type="ARBA" id="ARBA00022679"/>
    </source>
</evidence>
<evidence type="ECO:0000256" key="2">
    <source>
        <dbReference type="ARBA" id="ARBA00004906"/>
    </source>
</evidence>
<comment type="catalytic activity">
    <reaction evidence="1">
        <text>S-ubiquitinyl-[E2 ubiquitin-conjugating enzyme]-L-cysteine + [acceptor protein]-L-lysine = [E2 ubiquitin-conjugating enzyme]-L-cysteine + N(6)-ubiquitinyl-[acceptor protein]-L-lysine.</text>
        <dbReference type="EC" id="2.3.2.26"/>
    </reaction>
</comment>
<keyword evidence="4" id="KW-0808">Transferase</keyword>
<dbReference type="EC" id="2.3.2.26" evidence="3"/>
<dbReference type="PANTHER" id="PTHR11254">
    <property type="entry name" value="HECT DOMAIN UBIQUITIN-PROTEIN LIGASE"/>
    <property type="match status" value="1"/>
</dbReference>
<dbReference type="SUPFAM" id="SSF56204">
    <property type="entry name" value="Hect, E3 ligase catalytic domain"/>
    <property type="match status" value="1"/>
</dbReference>
<evidence type="ECO:0000256" key="1">
    <source>
        <dbReference type="ARBA" id="ARBA00000885"/>
    </source>
</evidence>
<dbReference type="InterPro" id="IPR000569">
    <property type="entry name" value="HECT_dom"/>
</dbReference>
<keyword evidence="5 6" id="KW-0833">Ubl conjugation pathway</keyword>
<comment type="caution">
    <text evidence="8">The sequence shown here is derived from an EMBL/GenBank/DDBJ whole genome shotgun (WGS) entry which is preliminary data.</text>
</comment>
<proteinExistence type="predicted"/>
<evidence type="ECO:0000256" key="6">
    <source>
        <dbReference type="PROSITE-ProRule" id="PRU00104"/>
    </source>
</evidence>
<evidence type="ECO:0000313" key="9">
    <source>
        <dbReference type="Proteomes" id="UP001470230"/>
    </source>
</evidence>
<dbReference type="CDD" id="cd00078">
    <property type="entry name" value="HECTc"/>
    <property type="match status" value="1"/>
</dbReference>
<dbReference type="SMART" id="SM00119">
    <property type="entry name" value="HECTc"/>
    <property type="match status" value="1"/>
</dbReference>
<comment type="pathway">
    <text evidence="2">Protein modification; protein ubiquitination.</text>
</comment>
<reference evidence="8 9" key="1">
    <citation type="submission" date="2024-04" db="EMBL/GenBank/DDBJ databases">
        <title>Tritrichomonas musculus Genome.</title>
        <authorList>
            <person name="Alves-Ferreira E."/>
            <person name="Grigg M."/>
            <person name="Lorenzi H."/>
            <person name="Galac M."/>
        </authorList>
    </citation>
    <scope>NUCLEOTIDE SEQUENCE [LARGE SCALE GENOMIC DNA]</scope>
    <source>
        <strain evidence="8 9">EAF2021</strain>
    </source>
</reference>
<dbReference type="InterPro" id="IPR050409">
    <property type="entry name" value="E3_ubiq-protein_ligase"/>
</dbReference>
<organism evidence="8 9">
    <name type="scientific">Tritrichomonas musculus</name>
    <dbReference type="NCBI Taxonomy" id="1915356"/>
    <lineage>
        <taxon>Eukaryota</taxon>
        <taxon>Metamonada</taxon>
        <taxon>Parabasalia</taxon>
        <taxon>Tritrichomonadida</taxon>
        <taxon>Tritrichomonadidae</taxon>
        <taxon>Tritrichomonas</taxon>
    </lineage>
</organism>
<dbReference type="InterPro" id="IPR035983">
    <property type="entry name" value="Hect_E3_ubiquitin_ligase"/>
</dbReference>
<dbReference type="Proteomes" id="UP001470230">
    <property type="component" value="Unassembled WGS sequence"/>
</dbReference>
<keyword evidence="9" id="KW-1185">Reference proteome</keyword>
<gene>
    <name evidence="8" type="ORF">M9Y10_010707</name>
</gene>
<evidence type="ECO:0000313" key="8">
    <source>
        <dbReference type="EMBL" id="KAK8865172.1"/>
    </source>
</evidence>
<accession>A0ABR2IMT5</accession>
<dbReference type="Gene3D" id="3.90.1750.10">
    <property type="entry name" value="Hect, E3 ligase catalytic domains"/>
    <property type="match status" value="1"/>
</dbReference>
<dbReference type="PROSITE" id="PS50237">
    <property type="entry name" value="HECT"/>
    <property type="match status" value="1"/>
</dbReference>
<name>A0ABR2IMT5_9EUKA</name>
<protein>
    <recommendedName>
        <fullName evidence="3">HECT-type E3 ubiquitin transferase</fullName>
        <ecNumber evidence="3">2.3.2.26</ecNumber>
    </recommendedName>
</protein>
<sequence>MSLLNIKRLTAIHQQLKKKIQTETDLHIDVHRSNVFADSYSHLQKISPDGLLQNFSINLIDEDNSEQKITTREWLNLIVDEMIDPENKLFVPSANESGFQPNTMSNIREHHLEYFKFSGQIIALAIINDIPVNAHFTPFFLKHILHRPVTFKDLEDTDQELYSSLQELLNNDSIPSDRYFTICVKNIGLNMLIELKPNGTQIKVTNNNKQEFVKLVTNYYLIKSIKEQIKSFREGFESLIHQDDINNITPKDLDLLICGIIQIDLDNLKQNTIIIKPYTSDSPVIKYFFDAISKWDGEDLAKLILFITGSSFIPDGGFQTFRKIGRPLSIRMGGFKESLPVAHTRFNMLDLPDYESEEQLDQKLKVAIQEIDSIRN</sequence>
<dbReference type="Pfam" id="PF00632">
    <property type="entry name" value="HECT"/>
    <property type="match status" value="1"/>
</dbReference>
<dbReference type="Gene3D" id="3.30.2160.10">
    <property type="entry name" value="Hect, E3 ligase catalytic domain"/>
    <property type="match status" value="1"/>
</dbReference>
<dbReference type="PANTHER" id="PTHR11254:SF67">
    <property type="entry name" value="E3 UBIQUITIN-PROTEIN LIGASE HUWE1"/>
    <property type="match status" value="1"/>
</dbReference>
<dbReference type="Gene3D" id="3.30.2410.10">
    <property type="entry name" value="Hect, E3 ligase catalytic domain"/>
    <property type="match status" value="1"/>
</dbReference>
<evidence type="ECO:0000256" key="3">
    <source>
        <dbReference type="ARBA" id="ARBA00012485"/>
    </source>
</evidence>
<dbReference type="EMBL" id="JAPFFF010000016">
    <property type="protein sequence ID" value="KAK8865172.1"/>
    <property type="molecule type" value="Genomic_DNA"/>
</dbReference>
<feature type="domain" description="HECT" evidence="7">
    <location>
        <begin position="47"/>
        <end position="376"/>
    </location>
</feature>
<evidence type="ECO:0000259" key="7">
    <source>
        <dbReference type="PROSITE" id="PS50237"/>
    </source>
</evidence>
<comment type="caution">
    <text evidence="6">Lacks conserved residue(s) required for the propagation of feature annotation.</text>
</comment>